<comment type="caution">
    <text evidence="4">The sequence shown here is derived from an EMBL/GenBank/DDBJ whole genome shotgun (WGS) entry which is preliminary data.</text>
</comment>
<feature type="transmembrane region" description="Helical" evidence="2">
    <location>
        <begin position="296"/>
        <end position="321"/>
    </location>
</feature>
<organism evidence="4 5">
    <name type="scientific">Polarella glacialis</name>
    <name type="common">Dinoflagellate</name>
    <dbReference type="NCBI Taxonomy" id="89957"/>
    <lineage>
        <taxon>Eukaryota</taxon>
        <taxon>Sar</taxon>
        <taxon>Alveolata</taxon>
        <taxon>Dinophyceae</taxon>
        <taxon>Suessiales</taxon>
        <taxon>Suessiaceae</taxon>
        <taxon>Polarella</taxon>
    </lineage>
</organism>
<evidence type="ECO:0000256" key="1">
    <source>
        <dbReference type="ARBA" id="ARBA00022837"/>
    </source>
</evidence>
<gene>
    <name evidence="4" type="ORF">PGLA1383_LOCUS25361</name>
</gene>
<dbReference type="Proteomes" id="UP000654075">
    <property type="component" value="Unassembled WGS sequence"/>
</dbReference>
<keyword evidence="2" id="KW-0472">Membrane</keyword>
<dbReference type="PROSITE" id="PS00018">
    <property type="entry name" value="EF_HAND_1"/>
    <property type="match status" value="1"/>
</dbReference>
<keyword evidence="1" id="KW-0106">Calcium</keyword>
<dbReference type="GO" id="GO:0005509">
    <property type="term" value="F:calcium ion binding"/>
    <property type="evidence" value="ECO:0007669"/>
    <property type="project" value="InterPro"/>
</dbReference>
<dbReference type="PROSITE" id="PS50222">
    <property type="entry name" value="EF_HAND_2"/>
    <property type="match status" value="1"/>
</dbReference>
<keyword evidence="2" id="KW-0812">Transmembrane</keyword>
<reference evidence="4" key="1">
    <citation type="submission" date="2021-02" db="EMBL/GenBank/DDBJ databases">
        <authorList>
            <person name="Dougan E. K."/>
            <person name="Rhodes N."/>
            <person name="Thang M."/>
            <person name="Chan C."/>
        </authorList>
    </citation>
    <scope>NUCLEOTIDE SEQUENCE</scope>
</reference>
<name>A0A813F3V9_POLGL</name>
<evidence type="ECO:0000256" key="2">
    <source>
        <dbReference type="SAM" id="Phobius"/>
    </source>
</evidence>
<sequence>MYGWLNSSATGSFAYCNNNNYDFVWSPEWGYGPYACAFQPFEELWTKMTEGLFFTTSMLSTKSKCFDVSGGVHTSDACDTEFAAANLSCAAGSYYRVGTCCCDEAAYTFPVAAEHMSMEFEHGFSSTYAQHIPSGKAYLPRTIFRLKSCIETKLGSCDILEVPQGNLVTLPLQALFKLLAIDLDEDSCTQNGGRATDLVDGKCQKARVGGMKIELGISYYNFDQNAALKDDDPLCIIDLDPTLTWTDIGSVIIIDSEPLWAEGTGLKNAMQSVSQERQGVKITFSDKGGKIGRFNYVYLLNVLVNAVVLMGVADVVASLIAKFGLGKKSQMYNAAINERLSFSRELARFSAQALVAKNCFNSIDTDGDGTISQKELAEELKDVLKNEMDDEGVAAAARAVFRVLDHGASGAEQVGEESTISLFELIETMQNDRLTWADLKFVMQEYAKLEQKLRHAQSQNSVSAVLRADEEVGAADKP</sequence>
<accession>A0A813F3V9</accession>
<evidence type="ECO:0000313" key="4">
    <source>
        <dbReference type="EMBL" id="CAE8607429.1"/>
    </source>
</evidence>
<proteinExistence type="predicted"/>
<keyword evidence="5" id="KW-1185">Reference proteome</keyword>
<dbReference type="EMBL" id="CAJNNV010021529">
    <property type="protein sequence ID" value="CAE8607429.1"/>
    <property type="molecule type" value="Genomic_DNA"/>
</dbReference>
<dbReference type="AlphaFoldDB" id="A0A813F3V9"/>
<dbReference type="Gene3D" id="1.10.238.10">
    <property type="entry name" value="EF-hand"/>
    <property type="match status" value="1"/>
</dbReference>
<keyword evidence="2" id="KW-1133">Transmembrane helix</keyword>
<dbReference type="SUPFAM" id="SSF47473">
    <property type="entry name" value="EF-hand"/>
    <property type="match status" value="1"/>
</dbReference>
<evidence type="ECO:0000313" key="5">
    <source>
        <dbReference type="Proteomes" id="UP000654075"/>
    </source>
</evidence>
<dbReference type="InterPro" id="IPR018247">
    <property type="entry name" value="EF_Hand_1_Ca_BS"/>
</dbReference>
<protein>
    <recommendedName>
        <fullName evidence="3">EF-hand domain-containing protein</fullName>
    </recommendedName>
</protein>
<feature type="domain" description="EF-hand" evidence="3">
    <location>
        <begin position="351"/>
        <end position="386"/>
    </location>
</feature>
<evidence type="ECO:0000259" key="3">
    <source>
        <dbReference type="PROSITE" id="PS50222"/>
    </source>
</evidence>
<dbReference type="InterPro" id="IPR011992">
    <property type="entry name" value="EF-hand-dom_pair"/>
</dbReference>
<dbReference type="InterPro" id="IPR002048">
    <property type="entry name" value="EF_hand_dom"/>
</dbReference>